<dbReference type="AlphaFoldDB" id="A0A427Y3T7"/>
<reference evidence="1 2" key="1">
    <citation type="submission" date="2018-11" db="EMBL/GenBank/DDBJ databases">
        <title>Genome sequence of Saitozyma podzolica DSM 27192.</title>
        <authorList>
            <person name="Aliyu H."/>
            <person name="Gorte O."/>
            <person name="Ochsenreither K."/>
        </authorList>
    </citation>
    <scope>NUCLEOTIDE SEQUENCE [LARGE SCALE GENOMIC DNA]</scope>
    <source>
        <strain evidence="1 2">DSM 27192</strain>
    </source>
</reference>
<evidence type="ECO:0000313" key="2">
    <source>
        <dbReference type="Proteomes" id="UP000279259"/>
    </source>
</evidence>
<keyword evidence="2" id="KW-1185">Reference proteome</keyword>
<dbReference type="OrthoDB" id="2306919at2759"/>
<sequence>MSSTTDSVATQLFARDPIPPLEPGKKVYDPKLTKTIASLDEHEYVKAALHLANDDIHNCHEIAQAHEGDTIADILHATLHRREGDYWNSKWWWSRIPAHPTIKSVADSKAFVDACERLNGTGSKEEDQLRERQWDELKGLVEFTRGKYGK</sequence>
<evidence type="ECO:0000313" key="1">
    <source>
        <dbReference type="EMBL" id="RSH85748.1"/>
    </source>
</evidence>
<comment type="caution">
    <text evidence="1">The sequence shown here is derived from an EMBL/GenBank/DDBJ whole genome shotgun (WGS) entry which is preliminary data.</text>
</comment>
<proteinExistence type="predicted"/>
<dbReference type="Proteomes" id="UP000279259">
    <property type="component" value="Unassembled WGS sequence"/>
</dbReference>
<accession>A0A427Y3T7</accession>
<organism evidence="1 2">
    <name type="scientific">Saitozyma podzolica</name>
    <dbReference type="NCBI Taxonomy" id="1890683"/>
    <lineage>
        <taxon>Eukaryota</taxon>
        <taxon>Fungi</taxon>
        <taxon>Dikarya</taxon>
        <taxon>Basidiomycota</taxon>
        <taxon>Agaricomycotina</taxon>
        <taxon>Tremellomycetes</taxon>
        <taxon>Tremellales</taxon>
        <taxon>Trimorphomycetaceae</taxon>
        <taxon>Saitozyma</taxon>
    </lineage>
</organism>
<name>A0A427Y3T7_9TREE</name>
<protein>
    <submittedName>
        <fullName evidence="1">Uncharacterized protein</fullName>
    </submittedName>
</protein>
<gene>
    <name evidence="1" type="ORF">EHS25_003889</name>
</gene>
<dbReference type="EMBL" id="RSCD01000019">
    <property type="protein sequence ID" value="RSH85748.1"/>
    <property type="molecule type" value="Genomic_DNA"/>
</dbReference>